<accession>A0A1B1N7W1</accession>
<dbReference type="AlphaFoldDB" id="A0A1B1N7W1"/>
<evidence type="ECO:0000259" key="2">
    <source>
        <dbReference type="Pfam" id="PF02591"/>
    </source>
</evidence>
<dbReference type="PANTHER" id="PTHR39082">
    <property type="entry name" value="PHOSPHOLIPASE C-BETA-2-RELATED"/>
    <property type="match status" value="1"/>
</dbReference>
<dbReference type="STRING" id="1758689.SGUI_0123"/>
<organism evidence="4 5">
    <name type="scientific">Serinicoccus hydrothermalis</name>
    <dbReference type="NCBI Taxonomy" id="1758689"/>
    <lineage>
        <taxon>Bacteria</taxon>
        <taxon>Bacillati</taxon>
        <taxon>Actinomycetota</taxon>
        <taxon>Actinomycetes</taxon>
        <taxon>Micrococcales</taxon>
        <taxon>Ornithinimicrobiaceae</taxon>
        <taxon>Serinicoccus</taxon>
    </lineage>
</organism>
<dbReference type="Gene3D" id="1.10.287.1490">
    <property type="match status" value="1"/>
</dbReference>
<evidence type="ECO:0000256" key="1">
    <source>
        <dbReference type="SAM" id="Coils"/>
    </source>
</evidence>
<feature type="domain" description="CT398-like coiled coil hairpin" evidence="3">
    <location>
        <begin position="14"/>
        <end position="193"/>
    </location>
</feature>
<evidence type="ECO:0000313" key="5">
    <source>
        <dbReference type="Proteomes" id="UP000092482"/>
    </source>
</evidence>
<dbReference type="Pfam" id="PF24481">
    <property type="entry name" value="CT398_CC"/>
    <property type="match status" value="1"/>
</dbReference>
<dbReference type="InterPro" id="IPR056003">
    <property type="entry name" value="CT398_CC_hairpin"/>
</dbReference>
<reference evidence="4 5" key="1">
    <citation type="submission" date="2016-03" db="EMBL/GenBank/DDBJ databases">
        <title>Shallow-sea hydrothermal system.</title>
        <authorList>
            <person name="Tang K."/>
        </authorList>
    </citation>
    <scope>NUCLEOTIDE SEQUENCE [LARGE SCALE GENOMIC DNA]</scope>
    <source>
        <strain evidence="4 5">JLT9</strain>
    </source>
</reference>
<dbReference type="Pfam" id="PF02591">
    <property type="entry name" value="Zn_ribbon_9"/>
    <property type="match status" value="1"/>
</dbReference>
<proteinExistence type="predicted"/>
<feature type="coiled-coil region" evidence="1">
    <location>
        <begin position="51"/>
        <end position="133"/>
    </location>
</feature>
<gene>
    <name evidence="4" type="ORF">SGUI_0123</name>
</gene>
<evidence type="ECO:0000313" key="4">
    <source>
        <dbReference type="EMBL" id="ANS77519.1"/>
    </source>
</evidence>
<dbReference type="InterPro" id="IPR052376">
    <property type="entry name" value="Oxidative_Scav/Glycosyltrans"/>
</dbReference>
<feature type="domain" description="C4-type zinc ribbon" evidence="2">
    <location>
        <begin position="203"/>
        <end position="237"/>
    </location>
</feature>
<dbReference type="PATRIC" id="fig|1758689.4.peg.128"/>
<sequence length="245" mass="26973">MKASPQMQARLLELQQLDTTLAQLDHRLKSLPEQVDITRMEGEQGGLEADVVRTGTEVSDLEREVAKAEAAVQQVRDRAARDRQRLEAGTGSAKDLQGLQHELESLARRQGVLEDEELEVMERVEQAQAAEQAATTARDEHATRLGELREVRDEKSAAITAEREEVAAGREAIVDDLADDLVALYERMRAQTGSGAAPLQQRRCGGCRLELNAVDLGRIKAAPEDEVVRCEECGRILVRTAESGL</sequence>
<keyword evidence="5" id="KW-1185">Reference proteome</keyword>
<name>A0A1B1N7W1_9MICO</name>
<dbReference type="RefSeq" id="WP_066634949.1">
    <property type="nucleotide sequence ID" value="NZ_CP014989.1"/>
</dbReference>
<protein>
    <submittedName>
        <fullName evidence="4">Uncharacterized protein</fullName>
    </submittedName>
</protein>
<dbReference type="EMBL" id="CP014989">
    <property type="protein sequence ID" value="ANS77519.1"/>
    <property type="molecule type" value="Genomic_DNA"/>
</dbReference>
<dbReference type="PANTHER" id="PTHR39082:SF1">
    <property type="entry name" value="SCAVENGER RECEPTOR CLASS A MEMBER 3"/>
    <property type="match status" value="1"/>
</dbReference>
<dbReference type="InterPro" id="IPR003743">
    <property type="entry name" value="Zf-RING_7"/>
</dbReference>
<dbReference type="Proteomes" id="UP000092482">
    <property type="component" value="Chromosome"/>
</dbReference>
<dbReference type="OrthoDB" id="9784388at2"/>
<evidence type="ECO:0000259" key="3">
    <source>
        <dbReference type="Pfam" id="PF24481"/>
    </source>
</evidence>
<dbReference type="KEGG" id="serj:SGUI_0123"/>
<keyword evidence="1" id="KW-0175">Coiled coil</keyword>